<feature type="transmembrane region" description="Helical" evidence="9">
    <location>
        <begin position="124"/>
        <end position="152"/>
    </location>
</feature>
<dbReference type="Pfam" id="PF00474">
    <property type="entry name" value="SSF"/>
    <property type="match status" value="1"/>
</dbReference>
<gene>
    <name evidence="10" type="ORF">GRB80_08935</name>
</gene>
<dbReference type="PROSITE" id="PS50283">
    <property type="entry name" value="NA_SOLUT_SYMP_3"/>
    <property type="match status" value="1"/>
</dbReference>
<feature type="transmembrane region" description="Helical" evidence="9">
    <location>
        <begin position="77"/>
        <end position="95"/>
    </location>
</feature>
<keyword evidence="6 9" id="KW-1133">Transmembrane helix</keyword>
<keyword evidence="5" id="KW-0769">Symport</keyword>
<evidence type="ECO:0000256" key="9">
    <source>
        <dbReference type="SAM" id="Phobius"/>
    </source>
</evidence>
<evidence type="ECO:0000256" key="7">
    <source>
        <dbReference type="ARBA" id="ARBA00023136"/>
    </source>
</evidence>
<dbReference type="AlphaFoldDB" id="A0A7X4VZ88"/>
<feature type="transmembrane region" description="Helical" evidence="9">
    <location>
        <begin position="158"/>
        <end position="178"/>
    </location>
</feature>
<feature type="transmembrane region" description="Helical" evidence="9">
    <location>
        <begin position="376"/>
        <end position="394"/>
    </location>
</feature>
<dbReference type="InterPro" id="IPR050277">
    <property type="entry name" value="Sodium:Solute_Symporter"/>
</dbReference>
<reference evidence="10 11" key="1">
    <citation type="submission" date="2019-12" db="EMBL/GenBank/DDBJ databases">
        <title>Draft genome sequencing of Halomonas icarensis D1-1.</title>
        <authorList>
            <person name="Pandiyan K."/>
            <person name="Kushwaha P."/>
            <person name="Gowdham M."/>
            <person name="Chakdar H."/>
            <person name="Singh A."/>
            <person name="Kumar M."/>
            <person name="Saxena A.K."/>
        </authorList>
    </citation>
    <scope>NUCLEOTIDE SEQUENCE [LARGE SCALE GENOMIC DNA]</scope>
    <source>
        <strain evidence="10 11">D1-1</strain>
    </source>
</reference>
<dbReference type="Proteomes" id="UP000448235">
    <property type="component" value="Unassembled WGS sequence"/>
</dbReference>
<evidence type="ECO:0000256" key="3">
    <source>
        <dbReference type="ARBA" id="ARBA00022448"/>
    </source>
</evidence>
<name>A0A7X4VZ88_9GAMM</name>
<dbReference type="CDD" id="cd10322">
    <property type="entry name" value="SLC5sbd"/>
    <property type="match status" value="1"/>
</dbReference>
<comment type="similarity">
    <text evidence="2 8">Belongs to the sodium:solute symporter (SSF) (TC 2.A.21) family.</text>
</comment>
<comment type="caution">
    <text evidence="10">The sequence shown here is derived from an EMBL/GenBank/DDBJ whole genome shotgun (WGS) entry which is preliminary data.</text>
</comment>
<proteinExistence type="inferred from homology"/>
<dbReference type="GO" id="GO:0015293">
    <property type="term" value="F:symporter activity"/>
    <property type="evidence" value="ECO:0007669"/>
    <property type="project" value="UniProtKB-KW"/>
</dbReference>
<protein>
    <submittedName>
        <fullName evidence="10">Sodium:solute symporter family protein</fullName>
    </submittedName>
</protein>
<feature type="transmembrane region" description="Helical" evidence="9">
    <location>
        <begin position="45"/>
        <end position="71"/>
    </location>
</feature>
<feature type="transmembrane region" description="Helical" evidence="9">
    <location>
        <begin position="240"/>
        <end position="261"/>
    </location>
</feature>
<evidence type="ECO:0000256" key="8">
    <source>
        <dbReference type="RuleBase" id="RU362091"/>
    </source>
</evidence>
<feature type="transmembrane region" description="Helical" evidence="9">
    <location>
        <begin position="282"/>
        <end position="301"/>
    </location>
</feature>
<organism evidence="10 11">
    <name type="scientific">Halomonas icarae</name>
    <dbReference type="NCBI Taxonomy" id="2691040"/>
    <lineage>
        <taxon>Bacteria</taxon>
        <taxon>Pseudomonadati</taxon>
        <taxon>Pseudomonadota</taxon>
        <taxon>Gammaproteobacteria</taxon>
        <taxon>Oceanospirillales</taxon>
        <taxon>Halomonadaceae</taxon>
        <taxon>Halomonas</taxon>
    </lineage>
</organism>
<dbReference type="InterPro" id="IPR038377">
    <property type="entry name" value="Na/Glc_symporter_sf"/>
</dbReference>
<feature type="transmembrane region" description="Helical" evidence="9">
    <location>
        <begin position="400"/>
        <end position="423"/>
    </location>
</feature>
<feature type="transmembrane region" description="Helical" evidence="9">
    <location>
        <begin position="455"/>
        <end position="475"/>
    </location>
</feature>
<evidence type="ECO:0000313" key="10">
    <source>
        <dbReference type="EMBL" id="NAW12971.1"/>
    </source>
</evidence>
<feature type="transmembrane region" description="Helical" evidence="9">
    <location>
        <begin position="430"/>
        <end position="449"/>
    </location>
</feature>
<comment type="subcellular location">
    <subcellularLocation>
        <location evidence="1">Membrane</location>
        <topology evidence="1">Multi-pass membrane protein</topology>
    </subcellularLocation>
</comment>
<evidence type="ECO:0000313" key="11">
    <source>
        <dbReference type="Proteomes" id="UP000448235"/>
    </source>
</evidence>
<dbReference type="InterPro" id="IPR001734">
    <property type="entry name" value="Na/solute_symporter"/>
</dbReference>
<evidence type="ECO:0000256" key="6">
    <source>
        <dbReference type="ARBA" id="ARBA00022989"/>
    </source>
</evidence>
<dbReference type="Gene3D" id="1.20.1730.10">
    <property type="entry name" value="Sodium/glucose cotransporter"/>
    <property type="match status" value="1"/>
</dbReference>
<evidence type="ECO:0000256" key="4">
    <source>
        <dbReference type="ARBA" id="ARBA00022692"/>
    </source>
</evidence>
<feature type="transmembrane region" description="Helical" evidence="9">
    <location>
        <begin position="190"/>
        <end position="208"/>
    </location>
</feature>
<evidence type="ECO:0000256" key="1">
    <source>
        <dbReference type="ARBA" id="ARBA00004141"/>
    </source>
</evidence>
<feature type="transmembrane region" description="Helical" evidence="9">
    <location>
        <begin position="323"/>
        <end position="347"/>
    </location>
</feature>
<evidence type="ECO:0000256" key="2">
    <source>
        <dbReference type="ARBA" id="ARBA00006434"/>
    </source>
</evidence>
<accession>A0A7X4VZ88</accession>
<feature type="transmembrane region" description="Helical" evidence="9">
    <location>
        <begin position="6"/>
        <end position="24"/>
    </location>
</feature>
<keyword evidence="4 9" id="KW-0812">Transmembrane</keyword>
<dbReference type="PANTHER" id="PTHR48086:SF8">
    <property type="entry name" value="MONOCARBOXYLIC ACID PERMEASE"/>
    <property type="match status" value="1"/>
</dbReference>
<dbReference type="PANTHER" id="PTHR48086">
    <property type="entry name" value="SODIUM/PROLINE SYMPORTER-RELATED"/>
    <property type="match status" value="1"/>
</dbReference>
<keyword evidence="7 9" id="KW-0472">Membrane</keyword>
<sequence>MMSDSILITAMTVGYLGIVLLVGLRARQGQSSSLEGYVAGGRHMGLLVLFFILGAEVFSAFAFLGAPGWAYSKGAPAIYIVAYLTLAVIVWWLIAPHISRLGRLHGFLTQAEFLSACYPTPRNVLGLVIGVISVLAMIPYLTIQIAGAGMLFEAATSGMIPFWLGSLLACGVVAAYVYASGLQGIGWTNLLQGLMMVVIAWALGLTTAEQFFGGVGEMFQQIKSEAPEYLTMPGAGGMGWGAFSTAILVSALGCVMWPHIFMKFYSARSERTLKRVFILYPLYSYLLVPLLIIGFAGVVLLKDTPLDSPDKVLLTIVVELADLPAWVIGLALSGALAAAMSTAANLAHTSATILVRDIAQFHPTLRDWPEQKALSFTRYGVVAISLAAYLLALANPGSLVSLLLGAYGIIVQLLPMLLGALFWRRASQTAAFIGLTVGSVVTLYLQFGGTAPFDWHPGFCGLVVNTALFVAISLVRKGSGSRSPVESLSTSV</sequence>
<evidence type="ECO:0000256" key="5">
    <source>
        <dbReference type="ARBA" id="ARBA00022847"/>
    </source>
</evidence>
<keyword evidence="3" id="KW-0813">Transport</keyword>
<dbReference type="EMBL" id="WUTS01000001">
    <property type="protein sequence ID" value="NAW12971.1"/>
    <property type="molecule type" value="Genomic_DNA"/>
</dbReference>
<keyword evidence="11" id="KW-1185">Reference proteome</keyword>
<dbReference type="GO" id="GO:0005886">
    <property type="term" value="C:plasma membrane"/>
    <property type="evidence" value="ECO:0007669"/>
    <property type="project" value="TreeGrafter"/>
</dbReference>